<reference evidence="10" key="1">
    <citation type="journal article" date="2014" name="Mol. Genet. Genomics">
        <title>Comparative genomic analysis of eutherian ribonuclease A genes.</title>
        <authorList>
            <person name="Premzl M."/>
        </authorList>
    </citation>
    <scope>NUCLEOTIDE SEQUENCE</scope>
</reference>
<dbReference type="GO" id="GO:0004540">
    <property type="term" value="F:RNA nuclease activity"/>
    <property type="evidence" value="ECO:0007669"/>
    <property type="project" value="TreeGrafter"/>
</dbReference>
<evidence type="ECO:0000313" key="10">
    <source>
        <dbReference type="EMBL" id="CDG32155.1"/>
    </source>
</evidence>
<dbReference type="GO" id="GO:0050830">
    <property type="term" value="P:defense response to Gram-positive bacterium"/>
    <property type="evidence" value="ECO:0007669"/>
    <property type="project" value="TreeGrafter"/>
</dbReference>
<dbReference type="GO" id="GO:0004519">
    <property type="term" value="F:endonuclease activity"/>
    <property type="evidence" value="ECO:0007669"/>
    <property type="project" value="UniProtKB-KW"/>
</dbReference>
<dbReference type="GO" id="GO:0016787">
    <property type="term" value="F:hydrolase activity"/>
    <property type="evidence" value="ECO:0007669"/>
    <property type="project" value="UniProtKB-KW"/>
</dbReference>
<dbReference type="KEGG" id="lav:100671803"/>
<evidence type="ECO:0000256" key="3">
    <source>
        <dbReference type="ARBA" id="ARBA00022525"/>
    </source>
</evidence>
<dbReference type="InterPro" id="IPR036816">
    <property type="entry name" value="RNaseA-like_dom_sf"/>
</dbReference>
<gene>
    <name evidence="10" type="primary">RAC1</name>
</gene>
<dbReference type="Pfam" id="PF00074">
    <property type="entry name" value="RnaseA"/>
    <property type="match status" value="1"/>
</dbReference>
<keyword evidence="8" id="KW-0732">Signal</keyword>
<feature type="signal peptide" evidence="8">
    <location>
        <begin position="1"/>
        <end position="23"/>
    </location>
</feature>
<protein>
    <submittedName>
        <fullName evidence="10">Ribonuclease A C1</fullName>
    </submittedName>
</protein>
<proteinExistence type="inferred from homology"/>
<dbReference type="PROSITE" id="PS00127">
    <property type="entry name" value="RNASE_PANCREATIC"/>
    <property type="match status" value="1"/>
</dbReference>
<comment type="similarity">
    <text evidence="2 8">Belongs to the pancreatic ribonuclease family.</text>
</comment>
<dbReference type="CDD" id="cd06265">
    <property type="entry name" value="RNase_A_canonical"/>
    <property type="match status" value="1"/>
</dbReference>
<comment type="subcellular location">
    <subcellularLocation>
        <location evidence="1">Secreted</location>
    </subcellularLocation>
</comment>
<dbReference type="PANTHER" id="PTHR11437:SF24">
    <property type="entry name" value="RIBONUCLEASE PANCREATIC"/>
    <property type="match status" value="1"/>
</dbReference>
<dbReference type="Gene3D" id="3.10.130.10">
    <property type="entry name" value="Ribonuclease A-like domain"/>
    <property type="match status" value="1"/>
</dbReference>
<evidence type="ECO:0000256" key="5">
    <source>
        <dbReference type="ARBA" id="ARBA00022759"/>
    </source>
</evidence>
<dbReference type="InterPro" id="IPR023412">
    <property type="entry name" value="RNaseA_domain"/>
</dbReference>
<accession>W0UTJ7</accession>
<dbReference type="SMART" id="SM00092">
    <property type="entry name" value="RNAse_Pc"/>
    <property type="match status" value="1"/>
</dbReference>
<reference evidence="10" key="2">
    <citation type="journal article" date="2016" name="Data Brief">
        <title>Curated eutherian third party data gene data sets.</title>
        <authorList>
            <person name="Premzl M."/>
        </authorList>
    </citation>
    <scope>NUCLEOTIDE SEQUENCE</scope>
</reference>
<reference evidence="10" key="3">
    <citation type="journal article" date="2019" name="Gene Rep">
        <title>Eutherian third-party data gene collections.</title>
        <authorList>
            <person name="Premzl M."/>
        </authorList>
    </citation>
    <scope>NUCLEOTIDE SEQUENCE</scope>
</reference>
<dbReference type="FunFam" id="3.10.130.10:FF:000001">
    <property type="entry name" value="Ribonuclease pancreatic"/>
    <property type="match status" value="1"/>
</dbReference>
<keyword evidence="3" id="KW-0964">Secreted</keyword>
<evidence type="ECO:0000256" key="2">
    <source>
        <dbReference type="ARBA" id="ARBA00005600"/>
    </source>
</evidence>
<dbReference type="HOGENOM" id="CLU_117006_0_0_1"/>
<evidence type="ECO:0000256" key="4">
    <source>
        <dbReference type="ARBA" id="ARBA00022722"/>
    </source>
</evidence>
<keyword evidence="6 8" id="KW-0378">Hydrolase</keyword>
<dbReference type="EMBL" id="HG329079">
    <property type="protein sequence ID" value="CDG32155.1"/>
    <property type="molecule type" value="Genomic_DNA"/>
</dbReference>
<feature type="domain" description="Ribonuclease A-domain" evidence="9">
    <location>
        <begin position="29"/>
        <end position="152"/>
    </location>
</feature>
<dbReference type="InterPro" id="IPR001427">
    <property type="entry name" value="RNaseA"/>
</dbReference>
<evidence type="ECO:0000256" key="7">
    <source>
        <dbReference type="ARBA" id="ARBA00023157"/>
    </source>
</evidence>
<evidence type="ECO:0000256" key="6">
    <source>
        <dbReference type="ARBA" id="ARBA00022801"/>
    </source>
</evidence>
<dbReference type="SUPFAM" id="SSF54076">
    <property type="entry name" value="RNase A-like"/>
    <property type="match status" value="1"/>
</dbReference>
<dbReference type="AlphaFoldDB" id="W0UTJ7"/>
<dbReference type="PANTHER" id="PTHR11437">
    <property type="entry name" value="RIBONUCLEASE"/>
    <property type="match status" value="1"/>
</dbReference>
<name>W0UTJ7_LOXAF</name>
<evidence type="ECO:0000256" key="8">
    <source>
        <dbReference type="RuleBase" id="RU000651"/>
    </source>
</evidence>
<dbReference type="OrthoDB" id="8573660at2759"/>
<feature type="chain" id="PRO_5007751472" evidence="8">
    <location>
        <begin position="24"/>
        <end position="167"/>
    </location>
</feature>
<sequence length="167" mass="18566">MTLEKSFVLLPLLALMLLVLGWAQPSLGKESPARKFQRQHMDSDSNPSNSSSYCNLMMRRRNMTKGYCKSVNTFVHNPLVDVQAICLQKNITCKNGQPNCHQSNSSIPITDCRLTGSSKYPNCAYRTSNKMRHIIVACKGKPYVPVHFDGSVEVSSLGQSTHTLTTS</sequence>
<keyword evidence="4 8" id="KW-0540">Nuclease</keyword>
<keyword evidence="5 8" id="KW-0255">Endonuclease</keyword>
<evidence type="ECO:0000259" key="9">
    <source>
        <dbReference type="SMART" id="SM00092"/>
    </source>
</evidence>
<dbReference type="GO" id="GO:0003676">
    <property type="term" value="F:nucleic acid binding"/>
    <property type="evidence" value="ECO:0007669"/>
    <property type="project" value="InterPro"/>
</dbReference>
<organism evidence="10">
    <name type="scientific">Loxodonta africana</name>
    <name type="common">African elephant</name>
    <dbReference type="NCBI Taxonomy" id="9785"/>
    <lineage>
        <taxon>Eukaryota</taxon>
        <taxon>Metazoa</taxon>
        <taxon>Chordata</taxon>
        <taxon>Craniata</taxon>
        <taxon>Vertebrata</taxon>
        <taxon>Euteleostomi</taxon>
        <taxon>Mammalia</taxon>
        <taxon>Eutheria</taxon>
        <taxon>Afrotheria</taxon>
        <taxon>Proboscidea</taxon>
        <taxon>Elephantidae</taxon>
        <taxon>Loxodonta</taxon>
    </lineage>
</organism>
<keyword evidence="7" id="KW-1015">Disulfide bond</keyword>
<evidence type="ECO:0000256" key="1">
    <source>
        <dbReference type="ARBA" id="ARBA00004613"/>
    </source>
</evidence>
<dbReference type="InterPro" id="IPR023411">
    <property type="entry name" value="RNaseA_AS"/>
</dbReference>
<dbReference type="GO" id="GO:0005576">
    <property type="term" value="C:extracellular region"/>
    <property type="evidence" value="ECO:0007669"/>
    <property type="project" value="UniProtKB-SubCell"/>
</dbReference>
<dbReference type="PRINTS" id="PR00794">
    <property type="entry name" value="RIBONUCLEASE"/>
</dbReference>